<keyword evidence="3" id="KW-1185">Reference proteome</keyword>
<evidence type="ECO:0000313" key="2">
    <source>
        <dbReference type="EMBL" id="TNN79484.1"/>
    </source>
</evidence>
<organism evidence="2 3">
    <name type="scientific">Liparis tanakae</name>
    <name type="common">Tanaka's snailfish</name>
    <dbReference type="NCBI Taxonomy" id="230148"/>
    <lineage>
        <taxon>Eukaryota</taxon>
        <taxon>Metazoa</taxon>
        <taxon>Chordata</taxon>
        <taxon>Craniata</taxon>
        <taxon>Vertebrata</taxon>
        <taxon>Euteleostomi</taxon>
        <taxon>Actinopterygii</taxon>
        <taxon>Neopterygii</taxon>
        <taxon>Teleostei</taxon>
        <taxon>Neoteleostei</taxon>
        <taxon>Acanthomorphata</taxon>
        <taxon>Eupercaria</taxon>
        <taxon>Perciformes</taxon>
        <taxon>Cottioidei</taxon>
        <taxon>Cottales</taxon>
        <taxon>Liparidae</taxon>
        <taxon>Liparis</taxon>
    </lineage>
</organism>
<gene>
    <name evidence="2" type="ORF">EYF80_010298</name>
</gene>
<comment type="caution">
    <text evidence="2">The sequence shown here is derived from an EMBL/GenBank/DDBJ whole genome shotgun (WGS) entry which is preliminary data.</text>
</comment>
<proteinExistence type="predicted"/>
<accession>A0A4Z2IPS5</accession>
<dbReference type="AlphaFoldDB" id="A0A4Z2IPS5"/>
<feature type="region of interest" description="Disordered" evidence="1">
    <location>
        <begin position="84"/>
        <end position="109"/>
    </location>
</feature>
<evidence type="ECO:0000256" key="1">
    <source>
        <dbReference type="SAM" id="MobiDB-lite"/>
    </source>
</evidence>
<sequence>MKAICGTSERRLSTRLVFSSRRPAGAIFTHASSRVSRITGFADSDADVSALVLGGREREHLWLAARGGRPLRGVLCVSFTESRQKKTRSLAHRDKQSVGRRTSAEEEMR</sequence>
<feature type="compositionally biased region" description="Basic and acidic residues" evidence="1">
    <location>
        <begin position="91"/>
        <end position="109"/>
    </location>
</feature>
<dbReference type="EMBL" id="SRLO01000064">
    <property type="protein sequence ID" value="TNN79484.1"/>
    <property type="molecule type" value="Genomic_DNA"/>
</dbReference>
<evidence type="ECO:0000313" key="3">
    <source>
        <dbReference type="Proteomes" id="UP000314294"/>
    </source>
</evidence>
<reference evidence="2 3" key="1">
    <citation type="submission" date="2019-03" db="EMBL/GenBank/DDBJ databases">
        <title>First draft genome of Liparis tanakae, snailfish: a comprehensive survey of snailfish specific genes.</title>
        <authorList>
            <person name="Kim W."/>
            <person name="Song I."/>
            <person name="Jeong J.-H."/>
            <person name="Kim D."/>
            <person name="Kim S."/>
            <person name="Ryu S."/>
            <person name="Song J.Y."/>
            <person name="Lee S.K."/>
        </authorList>
    </citation>
    <scope>NUCLEOTIDE SEQUENCE [LARGE SCALE GENOMIC DNA]</scope>
    <source>
        <tissue evidence="2">Muscle</tissue>
    </source>
</reference>
<dbReference type="Proteomes" id="UP000314294">
    <property type="component" value="Unassembled WGS sequence"/>
</dbReference>
<protein>
    <submittedName>
        <fullName evidence="2">Uncharacterized protein</fullName>
    </submittedName>
</protein>
<name>A0A4Z2IPS5_9TELE</name>